<comment type="catalytic activity">
    <reaction evidence="11">
        <text>a 1,2-diacyl-sn-glycero-3-phospho-L-serine + H(+) = a 1,2-diacyl-sn-glycero-3-phosphoethanolamine + CO2</text>
        <dbReference type="Rhea" id="RHEA:20828"/>
        <dbReference type="ChEBI" id="CHEBI:15378"/>
        <dbReference type="ChEBI" id="CHEBI:16526"/>
        <dbReference type="ChEBI" id="CHEBI:57262"/>
        <dbReference type="ChEBI" id="CHEBI:64612"/>
        <dbReference type="EC" id="4.1.1.65"/>
    </reaction>
</comment>
<protein>
    <recommendedName>
        <fullName evidence="11">Phosphatidylserine decarboxylase proenzyme</fullName>
        <ecNumber evidence="11">4.1.1.65</ecNumber>
    </recommendedName>
    <component>
        <recommendedName>
            <fullName evidence="11">Phosphatidylserine decarboxylase alpha chain</fullName>
        </recommendedName>
    </component>
    <component>
        <recommendedName>
            <fullName evidence="11">Phosphatidylserine decarboxylase beta chain</fullName>
        </recommendedName>
    </component>
</protein>
<dbReference type="STRING" id="493.BWD07_04810"/>
<proteinExistence type="inferred from homology"/>
<evidence type="ECO:0000256" key="9">
    <source>
        <dbReference type="ARBA" id="ARBA00023264"/>
    </source>
</evidence>
<keyword evidence="1 11" id="KW-1003">Cell membrane</keyword>
<dbReference type="NCBIfam" id="NF003680">
    <property type="entry name" value="PRK05305.1-5"/>
    <property type="match status" value="1"/>
</dbReference>
<dbReference type="GO" id="GO:0005886">
    <property type="term" value="C:plasma membrane"/>
    <property type="evidence" value="ECO:0007669"/>
    <property type="project" value="UniProtKB-SubCell"/>
</dbReference>
<evidence type="ECO:0000256" key="3">
    <source>
        <dbReference type="ARBA" id="ARBA00022793"/>
    </source>
</evidence>
<dbReference type="Pfam" id="PF02666">
    <property type="entry name" value="PS_Dcarbxylase"/>
    <property type="match status" value="1"/>
</dbReference>
<keyword evidence="9 11" id="KW-1208">Phospholipid metabolism</keyword>
<keyword evidence="10 11" id="KW-0670">Pyruvate</keyword>
<keyword evidence="12" id="KW-1133">Transmembrane helix</keyword>
<comment type="pathway">
    <text evidence="11">Phospholipid metabolism; phosphatidylethanolamine biosynthesis; phosphatidylethanolamine from CDP-diacylglycerol: step 2/2.</text>
</comment>
<feature type="transmembrane region" description="Helical" evidence="12">
    <location>
        <begin position="20"/>
        <end position="47"/>
    </location>
</feature>
<evidence type="ECO:0000256" key="8">
    <source>
        <dbReference type="ARBA" id="ARBA00023239"/>
    </source>
</evidence>
<dbReference type="AlphaFoldDB" id="A0A1X3CYL5"/>
<dbReference type="InterPro" id="IPR033175">
    <property type="entry name" value="PSD-A"/>
</dbReference>
<comment type="PTM">
    <text evidence="11">Is synthesized initially as an inactive proenzyme. Formation of the active enzyme involves a self-maturation process in which the active site pyruvoyl group is generated from an internal serine residue via an autocatalytic post-translational modification. Two non-identical subunits are generated from the proenzyme in this reaction, and the pyruvate is formed at the N-terminus of the alpha chain, which is derived from the carboxyl end of the proenzyme. The post-translation cleavage follows an unusual pathway, termed non-hydrolytic serinolysis, in which the side chain hydroxyl group of the serine supplies its oxygen atom to form the C-terminus of the beta chain, while the remainder of the serine residue undergoes an oxidative deamination to produce ammonia and the pyruvoyl prosthetic group on the alpha chain.</text>
</comment>
<keyword evidence="14" id="KW-1185">Reference proteome</keyword>
<evidence type="ECO:0000313" key="13">
    <source>
        <dbReference type="EMBL" id="VEF03479.1"/>
    </source>
</evidence>
<evidence type="ECO:0000256" key="2">
    <source>
        <dbReference type="ARBA" id="ARBA00022516"/>
    </source>
</evidence>
<dbReference type="NCBIfam" id="NF003685">
    <property type="entry name" value="PRK05305.2-5"/>
    <property type="match status" value="1"/>
</dbReference>
<dbReference type="UniPathway" id="UPA00558">
    <property type="reaction ID" value="UER00616"/>
</dbReference>
<feature type="active site" description="Schiff-base intermediate with substrate; via pyruvic acid" evidence="11">
    <location>
        <position position="183"/>
    </location>
</feature>
<evidence type="ECO:0000313" key="14">
    <source>
        <dbReference type="Proteomes" id="UP000279284"/>
    </source>
</evidence>
<evidence type="ECO:0000256" key="1">
    <source>
        <dbReference type="ARBA" id="ARBA00022475"/>
    </source>
</evidence>
<evidence type="ECO:0000256" key="5">
    <source>
        <dbReference type="ARBA" id="ARBA00023136"/>
    </source>
</evidence>
<dbReference type="PANTHER" id="PTHR35809">
    <property type="entry name" value="ARCHAETIDYLSERINE DECARBOXYLASE PROENZYME-RELATED"/>
    <property type="match status" value="1"/>
</dbReference>
<dbReference type="PANTHER" id="PTHR35809:SF1">
    <property type="entry name" value="ARCHAETIDYLSERINE DECARBOXYLASE PROENZYME-RELATED"/>
    <property type="match status" value="1"/>
</dbReference>
<dbReference type="OrthoDB" id="9790893at2"/>
<dbReference type="GO" id="GO:0006646">
    <property type="term" value="P:phosphatidylethanolamine biosynthetic process"/>
    <property type="evidence" value="ECO:0007669"/>
    <property type="project" value="UniProtKB-UniRule"/>
</dbReference>
<dbReference type="EMBL" id="LR134313">
    <property type="protein sequence ID" value="VEF03479.1"/>
    <property type="molecule type" value="Genomic_DNA"/>
</dbReference>
<keyword evidence="2 11" id="KW-0444">Lipid biosynthesis</keyword>
<accession>A0A1X3CYL5</accession>
<comment type="subunit">
    <text evidence="11">Heterodimer of a large membrane-associated beta subunit and a small pyruvoyl-containing alpha subunit.</text>
</comment>
<gene>
    <name evidence="11" type="primary">psd</name>
    <name evidence="13" type="ORF">NCTC10296_02338</name>
</gene>
<keyword evidence="4 11" id="KW-0443">Lipid metabolism</keyword>
<reference evidence="13 14" key="1">
    <citation type="submission" date="2018-12" db="EMBL/GenBank/DDBJ databases">
        <authorList>
            <consortium name="Pathogen Informatics"/>
        </authorList>
    </citation>
    <scope>NUCLEOTIDE SEQUENCE [LARGE SCALE GENOMIC DNA]</scope>
    <source>
        <strain evidence="13 14">NCTC10296</strain>
    </source>
</reference>
<dbReference type="NCBIfam" id="NF003678">
    <property type="entry name" value="PRK05305.1-2"/>
    <property type="match status" value="1"/>
</dbReference>
<comment type="function">
    <text evidence="11">Catalyzes the formation of phosphatidylethanolamine (PtdEtn) from phosphatidylserine (PtdSer).</text>
</comment>
<feature type="chain" id="PRO_5023368231" description="Phosphatidylserine decarboxylase beta chain" evidence="11">
    <location>
        <begin position="1"/>
        <end position="182"/>
    </location>
</feature>
<dbReference type="EC" id="4.1.1.65" evidence="11"/>
<comment type="cofactor">
    <cofactor evidence="11">
        <name>pyruvate</name>
        <dbReference type="ChEBI" id="CHEBI:15361"/>
    </cofactor>
    <text evidence="11">Binds 1 pyruvoyl group covalently per subunit.</text>
</comment>
<dbReference type="KEGG" id="nci:NCTC10296_02338"/>
<dbReference type="NCBIfam" id="TIGR00164">
    <property type="entry name" value="AS_decarb"/>
    <property type="match status" value="1"/>
</dbReference>
<comment type="similarity">
    <text evidence="11">Belongs to the phosphatidylserine decarboxylase family. PSD-A subfamily.</text>
</comment>
<evidence type="ECO:0000256" key="10">
    <source>
        <dbReference type="ARBA" id="ARBA00023317"/>
    </source>
</evidence>
<keyword evidence="6 11" id="KW-0865">Zymogen</keyword>
<organism evidence="13 14">
    <name type="scientific">Neisseria canis</name>
    <dbReference type="NCBI Taxonomy" id="493"/>
    <lineage>
        <taxon>Bacteria</taxon>
        <taxon>Pseudomonadati</taxon>
        <taxon>Pseudomonadota</taxon>
        <taxon>Betaproteobacteria</taxon>
        <taxon>Neisseriales</taxon>
        <taxon>Neisseriaceae</taxon>
        <taxon>Neisseria</taxon>
    </lineage>
</organism>
<dbReference type="Proteomes" id="UP000279284">
    <property type="component" value="Chromosome"/>
</dbReference>
<evidence type="ECO:0000256" key="7">
    <source>
        <dbReference type="ARBA" id="ARBA00023209"/>
    </source>
</evidence>
<comment type="subcellular location">
    <subcellularLocation>
        <location evidence="11">Cell membrane</location>
        <topology evidence="11">Peripheral membrane protein</topology>
    </subcellularLocation>
</comment>
<keyword evidence="8 11" id="KW-0456">Lyase</keyword>
<keyword evidence="7 11" id="KW-0594">Phospholipid biosynthesis</keyword>
<evidence type="ECO:0000256" key="11">
    <source>
        <dbReference type="HAMAP-Rule" id="MF_00664"/>
    </source>
</evidence>
<dbReference type="GO" id="GO:0004609">
    <property type="term" value="F:phosphatidylserine decarboxylase activity"/>
    <property type="evidence" value="ECO:0007669"/>
    <property type="project" value="UniProtKB-UniRule"/>
</dbReference>
<evidence type="ECO:0000256" key="12">
    <source>
        <dbReference type="SAM" id="Phobius"/>
    </source>
</evidence>
<dbReference type="RefSeq" id="WP_085416251.1">
    <property type="nucleotide sequence ID" value="NZ_CAUJPY010000058.1"/>
</dbReference>
<dbReference type="InterPro" id="IPR003817">
    <property type="entry name" value="PS_Dcarbxylase"/>
</dbReference>
<dbReference type="HAMAP" id="MF_00664">
    <property type="entry name" value="PS_decarb_PSD_A"/>
    <property type="match status" value="1"/>
</dbReference>
<name>A0A1X3CYL5_9NEIS</name>
<feature type="modified residue" description="Pyruvic acid (Ser); by autocatalysis" evidence="11">
    <location>
        <position position="183"/>
    </location>
</feature>
<evidence type="ECO:0000256" key="6">
    <source>
        <dbReference type="ARBA" id="ARBA00023145"/>
    </source>
</evidence>
<feature type="site" description="Cleavage (non-hydrolytic); by autocatalysis" evidence="11">
    <location>
        <begin position="182"/>
        <end position="183"/>
    </location>
</feature>
<keyword evidence="12" id="KW-0812">Transmembrane</keyword>
<sequence length="274" mass="30664">MPRFYPHPIIAREGWPFILAGLFFSIVFTCWLEWWSLPFWLFTLFAVQFFRDPSRPIPQDPDAVLCPADGRIVVVERTIDPYRNTEALKISVFMNVFNVHSQRSPIDGTVTRVEYNKGKFLNAALDKASTENERNAVFATTRTGRELTFVQVAGLVARRILCYVDSGQRVVRGERYGFIRFGSRVDVYLPTDAVAQVSIGDKVQASSTILARLPLKAAVQNDEPQTIRPAATTAPAAGLTEHAARANAPQNEQQIIEEAAEKVRAAAEREAPQE</sequence>
<feature type="chain" id="PRO_5023368232" description="Phosphatidylserine decarboxylase alpha chain" evidence="11">
    <location>
        <begin position="183"/>
        <end position="274"/>
    </location>
</feature>
<evidence type="ECO:0000256" key="4">
    <source>
        <dbReference type="ARBA" id="ARBA00023098"/>
    </source>
</evidence>
<keyword evidence="5 11" id="KW-0472">Membrane</keyword>
<keyword evidence="3 11" id="KW-0210">Decarboxylase</keyword>